<name>C1GYA6_PARBA</name>
<dbReference type="OrthoDB" id="4177236at2759"/>
<dbReference type="InterPro" id="IPR011009">
    <property type="entry name" value="Kinase-like_dom_sf"/>
</dbReference>
<reference evidence="2 3" key="1">
    <citation type="journal article" date="2011" name="PLoS Genet.">
        <title>Comparative genomic analysis of human fungal pathogens causing paracoccidioidomycosis.</title>
        <authorList>
            <person name="Desjardins C.A."/>
            <person name="Champion M.D."/>
            <person name="Holder J.W."/>
            <person name="Muszewska A."/>
            <person name="Goldberg J."/>
            <person name="Bailao A.M."/>
            <person name="Brigido M.M."/>
            <person name="Ferreira M.E."/>
            <person name="Garcia A.M."/>
            <person name="Grynberg M."/>
            <person name="Gujja S."/>
            <person name="Heiman D.I."/>
            <person name="Henn M.R."/>
            <person name="Kodira C.D."/>
            <person name="Leon-Narvaez H."/>
            <person name="Longo L.V."/>
            <person name="Ma L.J."/>
            <person name="Malavazi I."/>
            <person name="Matsuo A.L."/>
            <person name="Morais F.V."/>
            <person name="Pereira M."/>
            <person name="Rodriguez-Brito S."/>
            <person name="Sakthikumar S."/>
            <person name="Salem-Izacc S.M."/>
            <person name="Sykes S.M."/>
            <person name="Teixeira M.M."/>
            <person name="Vallejo M.C."/>
            <person name="Walter M.E."/>
            <person name="Yandava C."/>
            <person name="Young S."/>
            <person name="Zeng Q."/>
            <person name="Zucker J."/>
            <person name="Felipe M.S."/>
            <person name="Goldman G.H."/>
            <person name="Haas B.J."/>
            <person name="McEwen J.G."/>
            <person name="Nino-Vega G."/>
            <person name="Puccia R."/>
            <person name="San-Blas G."/>
            <person name="Soares C.M."/>
            <person name="Birren B.W."/>
            <person name="Cuomo C.A."/>
        </authorList>
    </citation>
    <scope>NUCLEOTIDE SEQUENCE [LARGE SCALE GENOMIC DNA]</scope>
    <source>
        <strain evidence="3">ATCC MYA-826 / Pb01</strain>
    </source>
</reference>
<dbReference type="PANTHER" id="PTHR21310">
    <property type="entry name" value="AMINOGLYCOSIDE PHOSPHOTRANSFERASE-RELATED-RELATED"/>
    <property type="match status" value="1"/>
</dbReference>
<dbReference type="KEGG" id="pbl:PAAG_03060"/>
<dbReference type="SUPFAM" id="SSF56112">
    <property type="entry name" value="Protein kinase-like (PK-like)"/>
    <property type="match status" value="1"/>
</dbReference>
<dbReference type="PANTHER" id="PTHR21310:SF58">
    <property type="entry name" value="AMINOGLYCOSIDE PHOSPHOTRANSFERASE DOMAIN-CONTAINING PROTEIN"/>
    <property type="match status" value="1"/>
</dbReference>
<dbReference type="HOGENOM" id="CLU_021768_5_3_1"/>
<proteinExistence type="predicted"/>
<dbReference type="Gene3D" id="3.90.1200.10">
    <property type="match status" value="1"/>
</dbReference>
<dbReference type="EMBL" id="KN293999">
    <property type="protein sequence ID" value="EEH41497.2"/>
    <property type="molecule type" value="Genomic_DNA"/>
</dbReference>
<feature type="domain" description="Aminoglycoside phosphotransferase" evidence="1">
    <location>
        <begin position="37"/>
        <end position="222"/>
    </location>
</feature>
<organism evidence="2 3">
    <name type="scientific">Paracoccidioides lutzii (strain ATCC MYA-826 / Pb01)</name>
    <name type="common">Paracoccidioides brasiliensis</name>
    <dbReference type="NCBI Taxonomy" id="502779"/>
    <lineage>
        <taxon>Eukaryota</taxon>
        <taxon>Fungi</taxon>
        <taxon>Dikarya</taxon>
        <taxon>Ascomycota</taxon>
        <taxon>Pezizomycotina</taxon>
        <taxon>Eurotiomycetes</taxon>
        <taxon>Eurotiomycetidae</taxon>
        <taxon>Onygenales</taxon>
        <taxon>Ajellomycetaceae</taxon>
        <taxon>Paracoccidioides</taxon>
    </lineage>
</organism>
<evidence type="ECO:0000313" key="2">
    <source>
        <dbReference type="EMBL" id="EEH41497.2"/>
    </source>
</evidence>
<dbReference type="AlphaFoldDB" id="C1GYA6"/>
<dbReference type="InterPro" id="IPR051678">
    <property type="entry name" value="AGP_Transferase"/>
</dbReference>
<dbReference type="CDD" id="cd05120">
    <property type="entry name" value="APH_ChoK_like"/>
    <property type="match status" value="1"/>
</dbReference>
<dbReference type="Pfam" id="PF01636">
    <property type="entry name" value="APH"/>
    <property type="match status" value="1"/>
</dbReference>
<dbReference type="InterPro" id="IPR002575">
    <property type="entry name" value="Aminoglycoside_PTrfase"/>
</dbReference>
<gene>
    <name evidence="2" type="ORF">PAAG_03060</name>
</gene>
<dbReference type="RefSeq" id="XP_015702041.1">
    <property type="nucleotide sequence ID" value="XM_015844835.1"/>
</dbReference>
<dbReference type="STRING" id="502779.C1GYA6"/>
<evidence type="ECO:0000259" key="1">
    <source>
        <dbReference type="Pfam" id="PF01636"/>
    </source>
</evidence>
<dbReference type="GeneID" id="9097710"/>
<accession>C1GYA6</accession>
<sequence>MSFEFDDGGEVIHSLGNRTVIRYGEDKVVKSGSININEADTLRFVAENTTIPVPRVHAVRQDGYRKAIVMDYMPGSPLEEAWETLTHDQKISATRQIGSYISQLRRLKGSFIGGLNRCQATVGRYDRVSCGPFDNEKDFNEFLLSRIIKQAPSTLRHYAKACLKENHDIIFSHGDLAPRNILVDQHGNITAIIDWEDAGWYPEYWEHYRALRQLNPMPGWPDYFNYMLPPCYEEEYVGISFLSSISAF</sequence>
<dbReference type="VEuPathDB" id="FungiDB:PAAG_03060"/>
<protein>
    <recommendedName>
        <fullName evidence="1">Aminoglycoside phosphotransferase domain-containing protein</fullName>
    </recommendedName>
</protein>
<evidence type="ECO:0000313" key="3">
    <source>
        <dbReference type="Proteomes" id="UP000002059"/>
    </source>
</evidence>
<dbReference type="Proteomes" id="UP000002059">
    <property type="component" value="Partially assembled WGS sequence"/>
</dbReference>
<keyword evidence="3" id="KW-1185">Reference proteome</keyword>
<dbReference type="OMA" id="FIGCIDG"/>